<dbReference type="OrthoDB" id="5174895at2"/>
<dbReference type="InterPro" id="IPR051393">
    <property type="entry name" value="ABC_transporter_permease"/>
</dbReference>
<evidence type="ECO:0000256" key="4">
    <source>
        <dbReference type="ARBA" id="ARBA00022692"/>
    </source>
</evidence>
<dbReference type="Proteomes" id="UP000310334">
    <property type="component" value="Unassembled WGS sequence"/>
</dbReference>
<dbReference type="GO" id="GO:0055085">
    <property type="term" value="P:transmembrane transport"/>
    <property type="evidence" value="ECO:0007669"/>
    <property type="project" value="InterPro"/>
</dbReference>
<comment type="similarity">
    <text evidence="7">Belongs to the binding-protein-dependent transport system permease family.</text>
</comment>
<keyword evidence="5 7" id="KW-1133">Transmembrane helix</keyword>
<dbReference type="PANTHER" id="PTHR30193:SF37">
    <property type="entry name" value="INNER MEMBRANE ABC TRANSPORTER PERMEASE PROTEIN YCJO"/>
    <property type="match status" value="1"/>
</dbReference>
<keyword evidence="6 7" id="KW-0472">Membrane</keyword>
<feature type="transmembrane region" description="Helical" evidence="7">
    <location>
        <begin position="201"/>
        <end position="229"/>
    </location>
</feature>
<dbReference type="Gene3D" id="1.10.3720.10">
    <property type="entry name" value="MetI-like"/>
    <property type="match status" value="1"/>
</dbReference>
<dbReference type="InterPro" id="IPR000515">
    <property type="entry name" value="MetI-like"/>
</dbReference>
<keyword evidence="9" id="KW-1185">Reference proteome</keyword>
<evidence type="ECO:0000256" key="7">
    <source>
        <dbReference type="RuleBase" id="RU363032"/>
    </source>
</evidence>
<proteinExistence type="inferred from homology"/>
<sequence>MFYREWNRKKLRKKHKKRLVVQSNNKAIKATGAKFAPSFSSKLEKRRKLQWNWSLFFFILPGFLIYSIFFAGPTISALYLSLTDWNGVANAYNFVGLANYKEMLTDSPTFIQSLGNNLKFTLTVLICQTILSLFFAMLLVKNTKVNVFYRALYFFPTIVASVSIAFVWTFMYDPNIGVINNLLSQLGLENIAKSWLGDRNIAIYSLAFVQFWAHTGQMLIIFIAGLHAIPKELYEAVSIEGASKWQTFRYITWPLLAPSATIVIAYTTIQSFKAFDLVIAMTGGGPSHSTEILSTFLYHEAFINFRFGYASAAAVIFMLIIAIVTIIQFKMLKSNEVNY</sequence>
<evidence type="ECO:0000256" key="1">
    <source>
        <dbReference type="ARBA" id="ARBA00004651"/>
    </source>
</evidence>
<dbReference type="Pfam" id="PF00528">
    <property type="entry name" value="BPD_transp_1"/>
    <property type="match status" value="1"/>
</dbReference>
<keyword evidence="2 7" id="KW-0813">Transport</keyword>
<dbReference type="PANTHER" id="PTHR30193">
    <property type="entry name" value="ABC TRANSPORTER PERMEASE PROTEIN"/>
    <property type="match status" value="1"/>
</dbReference>
<evidence type="ECO:0000313" key="8">
    <source>
        <dbReference type="EMBL" id="THF76969.1"/>
    </source>
</evidence>
<name>A0A4S4BPZ1_9BACI</name>
<evidence type="ECO:0000256" key="2">
    <source>
        <dbReference type="ARBA" id="ARBA00022448"/>
    </source>
</evidence>
<evidence type="ECO:0000256" key="3">
    <source>
        <dbReference type="ARBA" id="ARBA00022475"/>
    </source>
</evidence>
<feature type="transmembrane region" description="Helical" evidence="7">
    <location>
        <begin position="307"/>
        <end position="329"/>
    </location>
</feature>
<dbReference type="AlphaFoldDB" id="A0A4S4BPZ1"/>
<dbReference type="GO" id="GO:0005886">
    <property type="term" value="C:plasma membrane"/>
    <property type="evidence" value="ECO:0007669"/>
    <property type="project" value="UniProtKB-SubCell"/>
</dbReference>
<evidence type="ECO:0000256" key="5">
    <source>
        <dbReference type="ARBA" id="ARBA00022989"/>
    </source>
</evidence>
<evidence type="ECO:0000313" key="9">
    <source>
        <dbReference type="Proteomes" id="UP000310334"/>
    </source>
</evidence>
<dbReference type="SUPFAM" id="SSF161098">
    <property type="entry name" value="MetI-like"/>
    <property type="match status" value="1"/>
</dbReference>
<protein>
    <submittedName>
        <fullName evidence="8">Sugar ABC transporter permease</fullName>
    </submittedName>
</protein>
<gene>
    <name evidence="8" type="ORF">E6W99_19970</name>
</gene>
<dbReference type="CDD" id="cd06261">
    <property type="entry name" value="TM_PBP2"/>
    <property type="match status" value="1"/>
</dbReference>
<feature type="transmembrane region" description="Helical" evidence="7">
    <location>
        <begin position="250"/>
        <end position="269"/>
    </location>
</feature>
<evidence type="ECO:0000256" key="6">
    <source>
        <dbReference type="ARBA" id="ARBA00023136"/>
    </source>
</evidence>
<feature type="transmembrane region" description="Helical" evidence="7">
    <location>
        <begin position="55"/>
        <end position="80"/>
    </location>
</feature>
<feature type="transmembrane region" description="Helical" evidence="7">
    <location>
        <begin position="120"/>
        <end position="140"/>
    </location>
</feature>
<keyword evidence="4 7" id="KW-0812">Transmembrane</keyword>
<organism evidence="8 9">
    <name type="scientific">Metabacillus sediminilitoris</name>
    <dbReference type="NCBI Taxonomy" id="2567941"/>
    <lineage>
        <taxon>Bacteria</taxon>
        <taxon>Bacillati</taxon>
        <taxon>Bacillota</taxon>
        <taxon>Bacilli</taxon>
        <taxon>Bacillales</taxon>
        <taxon>Bacillaceae</taxon>
        <taxon>Metabacillus</taxon>
    </lineage>
</organism>
<comment type="caution">
    <text evidence="8">The sequence shown here is derived from an EMBL/GenBank/DDBJ whole genome shotgun (WGS) entry which is preliminary data.</text>
</comment>
<reference evidence="8 9" key="1">
    <citation type="submission" date="2019-04" db="EMBL/GenBank/DDBJ databases">
        <title>Bacillus sediminilitoris sp. nov., isolated from a tidal flat sediment on the East China Sea.</title>
        <authorList>
            <person name="Wei Y."/>
            <person name="Mao H."/>
            <person name="Fang J."/>
        </authorList>
    </citation>
    <scope>NUCLEOTIDE SEQUENCE [LARGE SCALE GENOMIC DNA]</scope>
    <source>
        <strain evidence="8 9">DSL-17</strain>
    </source>
</reference>
<comment type="subcellular location">
    <subcellularLocation>
        <location evidence="1 7">Cell membrane</location>
        <topology evidence="1 7">Multi-pass membrane protein</topology>
    </subcellularLocation>
</comment>
<dbReference type="PROSITE" id="PS50928">
    <property type="entry name" value="ABC_TM1"/>
    <property type="match status" value="1"/>
</dbReference>
<dbReference type="InterPro" id="IPR035906">
    <property type="entry name" value="MetI-like_sf"/>
</dbReference>
<keyword evidence="3" id="KW-1003">Cell membrane</keyword>
<dbReference type="EMBL" id="SSNT01000017">
    <property type="protein sequence ID" value="THF76969.1"/>
    <property type="molecule type" value="Genomic_DNA"/>
</dbReference>
<accession>A0A4S4BPZ1</accession>
<feature type="transmembrane region" description="Helical" evidence="7">
    <location>
        <begin position="152"/>
        <end position="172"/>
    </location>
</feature>